<dbReference type="InterPro" id="IPR000330">
    <property type="entry name" value="SNF2_N"/>
</dbReference>
<dbReference type="Gene3D" id="3.40.50.300">
    <property type="entry name" value="P-loop containing nucleotide triphosphate hydrolases"/>
    <property type="match status" value="1"/>
</dbReference>
<dbReference type="OrthoDB" id="9760715at2"/>
<dbReference type="Gene3D" id="3.40.50.10810">
    <property type="entry name" value="Tandem AAA-ATPase domain"/>
    <property type="match status" value="1"/>
</dbReference>
<gene>
    <name evidence="6" type="ORF">EI981_15700</name>
</gene>
<dbReference type="InterPro" id="IPR027417">
    <property type="entry name" value="P-loop_NTPase"/>
</dbReference>
<keyword evidence="1" id="KW-0378">Hydrolase</keyword>
<dbReference type="CDD" id="cd18793">
    <property type="entry name" value="SF2_C_SNF"/>
    <property type="match status" value="1"/>
</dbReference>
<dbReference type="InterPro" id="IPR007527">
    <property type="entry name" value="Znf_SWIM"/>
</dbReference>
<evidence type="ECO:0000256" key="1">
    <source>
        <dbReference type="ARBA" id="ARBA00022801"/>
    </source>
</evidence>
<evidence type="ECO:0000259" key="4">
    <source>
        <dbReference type="PROSITE" id="PS51192"/>
    </source>
</evidence>
<feature type="domain" description="Helicase ATP-binding" evidence="4">
    <location>
        <begin position="664"/>
        <end position="827"/>
    </location>
</feature>
<dbReference type="InterPro" id="IPR013663">
    <property type="entry name" value="Helicase_SWF/SNF/SWI_bac"/>
</dbReference>
<keyword evidence="2" id="KW-0862">Zinc</keyword>
<dbReference type="GO" id="GO:0005524">
    <property type="term" value="F:ATP binding"/>
    <property type="evidence" value="ECO:0007669"/>
    <property type="project" value="InterPro"/>
</dbReference>
<name>A0A3Q9IDN5_9BACL</name>
<keyword evidence="6" id="KW-0067">ATP-binding</keyword>
<keyword evidence="7" id="KW-1185">Reference proteome</keyword>
<dbReference type="InterPro" id="IPR038718">
    <property type="entry name" value="SNF2-like_sf"/>
</dbReference>
<dbReference type="PROSITE" id="PS50966">
    <property type="entry name" value="ZF_SWIM"/>
    <property type="match status" value="1"/>
</dbReference>
<dbReference type="SMART" id="SM00487">
    <property type="entry name" value="DEXDc"/>
    <property type="match status" value="1"/>
</dbReference>
<dbReference type="SUPFAM" id="SSF52540">
    <property type="entry name" value="P-loop containing nucleoside triphosphate hydrolases"/>
    <property type="match status" value="2"/>
</dbReference>
<dbReference type="AlphaFoldDB" id="A0A3Q9IDN5"/>
<accession>A0A3Q9IDN5</accession>
<keyword evidence="6" id="KW-0347">Helicase</keyword>
<proteinExistence type="predicted"/>
<dbReference type="SMART" id="SM00490">
    <property type="entry name" value="HELICc"/>
    <property type="match status" value="1"/>
</dbReference>
<sequence length="1104" mass="127060">MRHLLTQTAIHMFCGKAAYEAGQTYYEAGKVTYTLQNTDQQIYEANVSGTDEYEVNLAIYPDGALTADCTCPAFAASGNYCPHIAAVMIGAYKIQNHTEQSSGRHDLAPKQMGTNLAAPLKRDMRQAPHRSTAQDTRLMRDIMGLFGKSKTRLTRTGSYFDARERLEAEFILRLDSYGYEKQIFSIEMKLGTKRLYIVKNIKQLLEQINLGGKYTFTPNFTYDPQLHNFPAEVSAIIQKLIDIQRNEHLLHEMADHYHLRSGYPEERGLVIPPYAWNDLLALLRSCPSVKLEAGGILYKGFFESDRPLPIQYAIRHSDEDDSYSFEVEGLDEITILDSYNMALIYNELITLDPQQCLQLHELKKLLRVYRKARVGVSAEQMSLFIEKALPGLMKLGEVKIDDSITDRIVRKPLQARLYLDRLKNRLLAGLEFQYGDVVINPLEDQDLQRGTDLILIRDEDQERRILELMDESSFVRTESGFFLDDENAEFDFLYYTVPRLEQFVDIFATTAVKVRIERPTIPPRISAIWDERTDWLEFKFELNGISDNEIRELIEAIEVRRKYYKLPSGSLMPLSDEKFKHMIQFVQDSGKFQFNENGDGFRVPLASSFHLLDEQRYRELLKPEKSLRRLLSNLKNPDNLEFALPPNLAPVLRDYQVFGYQWLKTLATYRFGGILADDMGLGKTLQSIAFLVSVLPEIREHKLPAIIVAPASLVYNWRNELRKFAPEIQSMIIDGSKNERVRQLQEQDGFDIIITSYPLLRRDIEQYTEQAYHTLILDEAQNFKNHTTQTAHAVKALQAKHKFALTGTPIENSLEELWSIFDAVSPALFRDRQTFNDLSRESIANRIKPFLLRRLKTDVLSELPAKIESVQASELLPDQKKLYAAYLAQLQQETLKHLNEDSFQQNKIRILAGLTRLRQLCCHPSLFIEDYEGRSAKFDQLFEIIDECLSSGKRMLIFSQFTQMLGLIGRELGYSSIPYFYLDGQTPSSERIDLCDRFNEGEKDIFLISLKAGGTGLNLTGADTVILYDLWWNPAVEQQAADRAHRIGQTKVVQIIRLLTEGTVEEKMYELQQKKKDLIDEIIQPGQQSISSMSEQEIREILMI</sequence>
<dbReference type="PROSITE" id="PS51192">
    <property type="entry name" value="HELICASE_ATP_BIND_1"/>
    <property type="match status" value="1"/>
</dbReference>
<dbReference type="InterPro" id="IPR001650">
    <property type="entry name" value="Helicase_C-like"/>
</dbReference>
<dbReference type="Pfam" id="PF00176">
    <property type="entry name" value="SNF2-rel_dom"/>
    <property type="match status" value="1"/>
</dbReference>
<dbReference type="KEGG" id="plut:EI981_15700"/>
<dbReference type="Pfam" id="PF08455">
    <property type="entry name" value="SNF2_assoc"/>
    <property type="match status" value="1"/>
</dbReference>
<dbReference type="InterPro" id="IPR049730">
    <property type="entry name" value="SNF2/RAD54-like_C"/>
</dbReference>
<dbReference type="EMBL" id="CP034346">
    <property type="protein sequence ID" value="AZS15741.1"/>
    <property type="molecule type" value="Genomic_DNA"/>
</dbReference>
<dbReference type="FunFam" id="3.40.50.300:FF:000533">
    <property type="entry name" value="Helicase, Snf2 family"/>
    <property type="match status" value="1"/>
</dbReference>
<protein>
    <submittedName>
        <fullName evidence="6">Helicase SNF</fullName>
    </submittedName>
</protein>
<dbReference type="PANTHER" id="PTHR10799">
    <property type="entry name" value="SNF2/RAD54 HELICASE FAMILY"/>
    <property type="match status" value="1"/>
</dbReference>
<keyword evidence="2" id="KW-0479">Metal-binding</keyword>
<feature type="domain" description="Helicase C-terminal" evidence="5">
    <location>
        <begin position="937"/>
        <end position="1098"/>
    </location>
</feature>
<evidence type="ECO:0000259" key="5">
    <source>
        <dbReference type="PROSITE" id="PS51194"/>
    </source>
</evidence>
<dbReference type="CDD" id="cd18012">
    <property type="entry name" value="DEXQc_arch_SWI2_SNF2"/>
    <property type="match status" value="1"/>
</dbReference>
<dbReference type="Proteomes" id="UP000270678">
    <property type="component" value="Chromosome"/>
</dbReference>
<keyword evidence="6" id="KW-0547">Nucleotide-binding</keyword>
<dbReference type="GO" id="GO:0016787">
    <property type="term" value="F:hydrolase activity"/>
    <property type="evidence" value="ECO:0007669"/>
    <property type="project" value="UniProtKB-KW"/>
</dbReference>
<reference evidence="7" key="1">
    <citation type="submission" date="2018-12" db="EMBL/GenBank/DDBJ databases">
        <title>Complete genome sequence of Paenibacillus sp. MBLB1234.</title>
        <authorList>
            <person name="Nam Y.-D."/>
            <person name="Kang J."/>
            <person name="Chung W.-H."/>
            <person name="Park Y.S."/>
        </authorList>
    </citation>
    <scope>NUCLEOTIDE SEQUENCE [LARGE SCALE GENOMIC DNA]</scope>
    <source>
        <strain evidence="7">MBLB1234</strain>
    </source>
</reference>
<evidence type="ECO:0000313" key="7">
    <source>
        <dbReference type="Proteomes" id="UP000270678"/>
    </source>
</evidence>
<evidence type="ECO:0000313" key="6">
    <source>
        <dbReference type="EMBL" id="AZS15741.1"/>
    </source>
</evidence>
<dbReference type="GO" id="GO:0004386">
    <property type="term" value="F:helicase activity"/>
    <property type="evidence" value="ECO:0007669"/>
    <property type="project" value="UniProtKB-KW"/>
</dbReference>
<dbReference type="InterPro" id="IPR014001">
    <property type="entry name" value="Helicase_ATP-bd"/>
</dbReference>
<dbReference type="RefSeq" id="WP_126999681.1">
    <property type="nucleotide sequence ID" value="NZ_CP034346.1"/>
</dbReference>
<dbReference type="Pfam" id="PF04434">
    <property type="entry name" value="SWIM"/>
    <property type="match status" value="1"/>
</dbReference>
<keyword evidence="2" id="KW-0863">Zinc-finger</keyword>
<dbReference type="PROSITE" id="PS51194">
    <property type="entry name" value="HELICASE_CTER"/>
    <property type="match status" value="1"/>
</dbReference>
<evidence type="ECO:0000256" key="2">
    <source>
        <dbReference type="PROSITE-ProRule" id="PRU00325"/>
    </source>
</evidence>
<feature type="domain" description="SWIM-type" evidence="3">
    <location>
        <begin position="53"/>
        <end position="92"/>
    </location>
</feature>
<dbReference type="GO" id="GO:0008270">
    <property type="term" value="F:zinc ion binding"/>
    <property type="evidence" value="ECO:0007669"/>
    <property type="project" value="UniProtKB-KW"/>
</dbReference>
<organism evidence="6 7">
    <name type="scientific">Paenibacillus lutimineralis</name>
    <dbReference type="NCBI Taxonomy" id="2707005"/>
    <lineage>
        <taxon>Bacteria</taxon>
        <taxon>Bacillati</taxon>
        <taxon>Bacillota</taxon>
        <taxon>Bacilli</taxon>
        <taxon>Bacillales</taxon>
        <taxon>Paenibacillaceae</taxon>
        <taxon>Paenibacillus</taxon>
    </lineage>
</organism>
<evidence type="ECO:0000259" key="3">
    <source>
        <dbReference type="PROSITE" id="PS50966"/>
    </source>
</evidence>
<dbReference type="Pfam" id="PF00271">
    <property type="entry name" value="Helicase_C"/>
    <property type="match status" value="1"/>
</dbReference>